<organism evidence="1">
    <name type="scientific">Fagus sylvatica</name>
    <name type="common">Beechnut</name>
    <dbReference type="NCBI Taxonomy" id="28930"/>
    <lineage>
        <taxon>Eukaryota</taxon>
        <taxon>Viridiplantae</taxon>
        <taxon>Streptophyta</taxon>
        <taxon>Embryophyta</taxon>
        <taxon>Tracheophyta</taxon>
        <taxon>Spermatophyta</taxon>
        <taxon>Magnoliopsida</taxon>
        <taxon>eudicotyledons</taxon>
        <taxon>Gunneridae</taxon>
        <taxon>Pentapetalae</taxon>
        <taxon>rosids</taxon>
        <taxon>fabids</taxon>
        <taxon>Fagales</taxon>
        <taxon>Fagaceae</taxon>
        <taxon>Fagus</taxon>
    </lineage>
</organism>
<name>A0A2N9HD58_FAGSY</name>
<sequence>MEDLRDEIAAKEAPRGAVEGGVDVVLVARDELADEGAGGRSAKMAPFWTRDLWARVWLAMKMKGLKLMRRVMMGPYLAWCLRRMGSTSEDLRRSNRKLPRMGMVKGPGGSLLFLETLGLMRRLRRALRCRE</sequence>
<dbReference type="EMBL" id="OIVN01003588">
    <property type="protein sequence ID" value="SPD12286.1"/>
    <property type="molecule type" value="Genomic_DNA"/>
</dbReference>
<proteinExistence type="predicted"/>
<reference evidence="1" key="1">
    <citation type="submission" date="2018-02" db="EMBL/GenBank/DDBJ databases">
        <authorList>
            <person name="Cohen D.B."/>
            <person name="Kent A.D."/>
        </authorList>
    </citation>
    <scope>NUCLEOTIDE SEQUENCE</scope>
</reference>
<gene>
    <name evidence="1" type="ORF">FSB_LOCUS40168</name>
</gene>
<accession>A0A2N9HD58</accession>
<evidence type="ECO:0000313" key="1">
    <source>
        <dbReference type="EMBL" id="SPD12286.1"/>
    </source>
</evidence>
<protein>
    <submittedName>
        <fullName evidence="1">Uncharacterized protein</fullName>
    </submittedName>
</protein>
<dbReference type="AlphaFoldDB" id="A0A2N9HD58"/>